<comment type="subcellular location">
    <subcellularLocation>
        <location evidence="1">Membrane</location>
    </subcellularLocation>
</comment>
<comment type="caution">
    <text evidence="4">The sequence shown here is derived from an EMBL/GenBank/DDBJ whole genome shotgun (WGS) entry which is preliminary data.</text>
</comment>
<accession>A0A8E3BEH2</accession>
<dbReference type="Proteomes" id="UP000019277">
    <property type="component" value="Unassembled WGS sequence"/>
</dbReference>
<dbReference type="STRING" id="909613.UO65_3113"/>
<feature type="transmembrane region" description="Helical" evidence="3">
    <location>
        <begin position="20"/>
        <end position="40"/>
    </location>
</feature>
<evidence type="ECO:0000313" key="5">
    <source>
        <dbReference type="Proteomes" id="UP000019277"/>
    </source>
</evidence>
<evidence type="ECO:0000313" key="4">
    <source>
        <dbReference type="EMBL" id="EWC61592.1"/>
    </source>
</evidence>
<keyword evidence="3" id="KW-0812">Transmembrane</keyword>
<keyword evidence="5" id="KW-1185">Reference proteome</keyword>
<dbReference type="EMBL" id="AYXG01000104">
    <property type="protein sequence ID" value="EWC61592.1"/>
    <property type="molecule type" value="Genomic_DNA"/>
</dbReference>
<evidence type="ECO:0008006" key="6">
    <source>
        <dbReference type="Google" id="ProtNLM"/>
    </source>
</evidence>
<protein>
    <recommendedName>
        <fullName evidence="6">Integral membrane protein</fullName>
    </recommendedName>
</protein>
<proteinExistence type="predicted"/>
<evidence type="ECO:0000256" key="2">
    <source>
        <dbReference type="ARBA" id="ARBA00023136"/>
    </source>
</evidence>
<keyword evidence="3" id="KW-1133">Transmembrane helix</keyword>
<dbReference type="PANTHER" id="PTHR37042">
    <property type="entry name" value="OUTER MEMBRANE PROTEIN RV1973"/>
    <property type="match status" value="1"/>
</dbReference>
<dbReference type="GO" id="GO:0016020">
    <property type="term" value="C:membrane"/>
    <property type="evidence" value="ECO:0007669"/>
    <property type="project" value="UniProtKB-SubCell"/>
</dbReference>
<gene>
    <name evidence="4" type="ORF">UO65_3113</name>
</gene>
<accession>W7IXM6</accession>
<dbReference type="PANTHER" id="PTHR37042:SF4">
    <property type="entry name" value="OUTER MEMBRANE PROTEIN RV1973"/>
    <property type="match status" value="1"/>
</dbReference>
<keyword evidence="2 3" id="KW-0472">Membrane</keyword>
<dbReference type="eggNOG" id="ENOG5033H7Y">
    <property type="taxonomic scope" value="Bacteria"/>
</dbReference>
<evidence type="ECO:0000256" key="1">
    <source>
        <dbReference type="ARBA" id="ARBA00004370"/>
    </source>
</evidence>
<reference evidence="4 5" key="1">
    <citation type="journal article" date="2014" name="Genome Announc.">
        <title>Draft Genome Sequence of the Antitrypanosomally Active Sponge-Associated Bacterium Actinokineospora sp. Strain EG49.</title>
        <authorList>
            <person name="Harjes J."/>
            <person name="Ryu T."/>
            <person name="Abdelmohsen U.R."/>
            <person name="Moitinho-Silva L."/>
            <person name="Horn H."/>
            <person name="Ravasi T."/>
            <person name="Hentschel U."/>
        </authorList>
    </citation>
    <scope>NUCLEOTIDE SEQUENCE [LARGE SCALE GENOMIC DNA]</scope>
    <source>
        <strain evidence="4 5">EG49</strain>
    </source>
</reference>
<evidence type="ECO:0000256" key="3">
    <source>
        <dbReference type="SAM" id="Phobius"/>
    </source>
</evidence>
<dbReference type="OrthoDB" id="3472661at2"/>
<organism evidence="4 5">
    <name type="scientific">Actinokineospora spheciospongiae</name>
    <dbReference type="NCBI Taxonomy" id="909613"/>
    <lineage>
        <taxon>Bacteria</taxon>
        <taxon>Bacillati</taxon>
        <taxon>Actinomycetota</taxon>
        <taxon>Actinomycetes</taxon>
        <taxon>Pseudonocardiales</taxon>
        <taxon>Pseudonocardiaceae</taxon>
        <taxon>Actinokineospora</taxon>
    </lineage>
</organism>
<dbReference type="RefSeq" id="WP_052021205.1">
    <property type="nucleotide sequence ID" value="NZ_AYXG01000104.1"/>
</dbReference>
<dbReference type="AlphaFoldDB" id="W7IXM6"/>
<sequence length="179" mass="18902">MSETDEDTRTRRAGGPLRVASVVLLVLAVVFACVSGVRLLGADDVRAADATARDEALRAAKSIVGQFNTFDYRNAPAAMDGWLAQSTGDLHDLLETEKDVTVKNLAAGRTVTRGEVVDAALTELDADRGAAGFIASVLTAVTPEGGAESSKRIRMQGTLTRTDQGWLLSSLDLVKIQTA</sequence>
<name>W7IXM6_9PSEU</name>